<gene>
    <name evidence="3" type="ORF">IWW36_001245</name>
</gene>
<dbReference type="PANTHER" id="PTHR31616:SF0">
    <property type="entry name" value="GLUCAN 1,4-ALPHA-GLUCOSIDASE"/>
    <property type="match status" value="1"/>
</dbReference>
<evidence type="ECO:0008006" key="5">
    <source>
        <dbReference type="Google" id="ProtNLM"/>
    </source>
</evidence>
<evidence type="ECO:0000259" key="1">
    <source>
        <dbReference type="Pfam" id="PF00723"/>
    </source>
</evidence>
<dbReference type="Pfam" id="PF00723">
    <property type="entry name" value="Glyco_hydro_15"/>
    <property type="match status" value="1"/>
</dbReference>
<feature type="domain" description="GH15-like" evidence="1">
    <location>
        <begin position="353"/>
        <end position="731"/>
    </location>
</feature>
<accession>A0A9W8I9V8</accession>
<proteinExistence type="predicted"/>
<comment type="caution">
    <text evidence="3">The sequence shown here is derived from an EMBL/GenBank/DDBJ whole genome shotgun (WGS) entry which is preliminary data.</text>
</comment>
<organism evidence="3 4">
    <name type="scientific">Coemansia brasiliensis</name>
    <dbReference type="NCBI Taxonomy" id="2650707"/>
    <lineage>
        <taxon>Eukaryota</taxon>
        <taxon>Fungi</taxon>
        <taxon>Fungi incertae sedis</taxon>
        <taxon>Zoopagomycota</taxon>
        <taxon>Kickxellomycotina</taxon>
        <taxon>Kickxellomycetes</taxon>
        <taxon>Kickxellales</taxon>
        <taxon>Kickxellaceae</taxon>
        <taxon>Coemansia</taxon>
    </lineage>
</organism>
<dbReference type="InterPro" id="IPR008928">
    <property type="entry name" value="6-hairpin_glycosidase_sf"/>
</dbReference>
<feature type="domain" description="Trehalase-like N-terminal" evidence="2">
    <location>
        <begin position="29"/>
        <end position="201"/>
    </location>
</feature>
<dbReference type="EMBL" id="JANBUW010000015">
    <property type="protein sequence ID" value="KAJ2851224.1"/>
    <property type="molecule type" value="Genomic_DNA"/>
</dbReference>
<dbReference type="InterPro" id="IPR045582">
    <property type="entry name" value="Trehalase-like_N"/>
</dbReference>
<protein>
    <recommendedName>
        <fullName evidence="5">Glycosyl hydrolase</fullName>
    </recommendedName>
</protein>
<dbReference type="Proteomes" id="UP001139887">
    <property type="component" value="Unassembled WGS sequence"/>
</dbReference>
<dbReference type="Pfam" id="PF19291">
    <property type="entry name" value="TREH_N"/>
    <property type="match status" value="1"/>
</dbReference>
<reference evidence="3" key="1">
    <citation type="submission" date="2022-07" db="EMBL/GenBank/DDBJ databases">
        <title>Phylogenomic reconstructions and comparative analyses of Kickxellomycotina fungi.</title>
        <authorList>
            <person name="Reynolds N.K."/>
            <person name="Stajich J.E."/>
            <person name="Barry K."/>
            <person name="Grigoriev I.V."/>
            <person name="Crous P."/>
            <person name="Smith M.E."/>
        </authorList>
    </citation>
    <scope>NUCLEOTIDE SEQUENCE</scope>
    <source>
        <strain evidence="3">NRRL 1566</strain>
    </source>
</reference>
<dbReference type="SUPFAM" id="SSF48208">
    <property type="entry name" value="Six-hairpin glycosidases"/>
    <property type="match status" value="1"/>
</dbReference>
<dbReference type="Gene3D" id="1.50.10.10">
    <property type="match status" value="1"/>
</dbReference>
<evidence type="ECO:0000259" key="2">
    <source>
        <dbReference type="Pfam" id="PF19291"/>
    </source>
</evidence>
<dbReference type="GO" id="GO:0005975">
    <property type="term" value="P:carbohydrate metabolic process"/>
    <property type="evidence" value="ECO:0007669"/>
    <property type="project" value="InterPro"/>
</dbReference>
<sequence length="747" mass="84458">MSCNCPATGAPNRKLRLTDGMREILDGYLPIEQYGLIGNLHTAAMVGMDGSIDFMCWPEFDSPSVFCRLLDKNKGGHFSITPTHTAATSKQQYLPFSNVLSTKFLCEDGVGVVTDFMHRPRPKSRSHPHMMPWLVRSVEVIRGEMTFDLECFPAFDYARTTHTLEINEVKDAQQAKPKRRAAEAENSVFQSVFMHWDITEQNAESFNGTERAVFTPKKLSHTEGLGQTSNIADHAAQTAVSPMDLRYVVGCMGGGSCPLVKLTATDHPSGLGQGVTSRFTMLEGQRVFFILRTTPDVDANKLQAAGATEEEVSAYLAKYDPPMSMKYAETLMEDTLLYWLGWIRSCTYFGRWLENVERSALILKLMTYEPTGAVVAAVTFSLPEAIGDSGRNWDYRFTWVRDSAFTMYAFMRLGLNKEAKHYMEFVRRLCREKNADGGLQIMYTLRGGREMPELVLSHLEGYRGCAPVRIGNGAADHLQLDIYGELLDAVYLYNKFSQPLSYDEWVDIRALVDYVCDNYDQPDMGIWEVRGRRQNFTYSKVQCWVAIDRGLRLVDKRDFPCHDKERWRQTRDSLYEEVMERAWNSELEMFTQSYESSEMLDAAVLAMPLVFFCAGTDPRFVKTMRRIMLPPHRGGLTANNLVFRYNAVETDDGLSGEEGTFSLCTFWLAEALSRASKADITLLYKSQVIIDEMIMYGNHVGLFSEEIDKSGKHLGNFPQAFTHIALISAAYNVNRALKSNKPAASSS</sequence>
<dbReference type="AlphaFoldDB" id="A0A9W8I9V8"/>
<dbReference type="GO" id="GO:0004553">
    <property type="term" value="F:hydrolase activity, hydrolyzing O-glycosyl compounds"/>
    <property type="evidence" value="ECO:0007669"/>
    <property type="project" value="TreeGrafter"/>
</dbReference>
<dbReference type="InterPro" id="IPR011613">
    <property type="entry name" value="GH15-like"/>
</dbReference>
<dbReference type="InterPro" id="IPR012341">
    <property type="entry name" value="6hp_glycosidase-like_sf"/>
</dbReference>
<evidence type="ECO:0000313" key="3">
    <source>
        <dbReference type="EMBL" id="KAJ2851224.1"/>
    </source>
</evidence>
<evidence type="ECO:0000313" key="4">
    <source>
        <dbReference type="Proteomes" id="UP001139887"/>
    </source>
</evidence>
<name>A0A9W8I9V8_9FUNG</name>
<keyword evidence="4" id="KW-1185">Reference proteome</keyword>
<dbReference type="PANTHER" id="PTHR31616">
    <property type="entry name" value="TREHALASE"/>
    <property type="match status" value="1"/>
</dbReference>
<dbReference type="OrthoDB" id="406733at2759"/>